<accession>J5KHF4</accession>
<keyword evidence="2" id="KW-0460">Magnesium</keyword>
<sequence length="256" mass="28245">MSYKAILNVNLLAARVGANELEFCFKKINSYKSFEQKSRFVENVAKAVEEILIEEIKKYYPYDNFSTTYHGDEINNSEVTWYIDPLNGKQNFFKGIPHFSISVATVEEGSITTGVIIDPVRREEFCSSKGSGAELNRIKARTSNQQNPANGTFAVNASSKNIEKYQHKLLSIVDENITLRNSGSSALDLAYVATGRYDASILEGFKFKKVAAGIIISQESGALIGDLKGNPNVFDASSIVSATAKCFKPLIKTLNN</sequence>
<dbReference type="PANTHER" id="PTHR20854:SF4">
    <property type="entry name" value="INOSITOL-1-MONOPHOSPHATASE-RELATED"/>
    <property type="match status" value="1"/>
</dbReference>
<gene>
    <name evidence="3" type="ORF">NT02SARS_1234</name>
</gene>
<dbReference type="GO" id="GO:0007165">
    <property type="term" value="P:signal transduction"/>
    <property type="evidence" value="ECO:0007669"/>
    <property type="project" value="TreeGrafter"/>
</dbReference>
<dbReference type="AlphaFoldDB" id="J5KHF4"/>
<dbReference type="HOGENOM" id="CLU_044118_0_0_6"/>
<dbReference type="PANTHER" id="PTHR20854">
    <property type="entry name" value="INOSITOL MONOPHOSPHATASE"/>
    <property type="match status" value="1"/>
</dbReference>
<evidence type="ECO:0000313" key="4">
    <source>
        <dbReference type="Proteomes" id="UP000010116"/>
    </source>
</evidence>
<dbReference type="GO" id="GO:0046872">
    <property type="term" value="F:metal ion binding"/>
    <property type="evidence" value="ECO:0007669"/>
    <property type="project" value="UniProtKB-KW"/>
</dbReference>
<comment type="cofactor">
    <cofactor evidence="2">
        <name>Mg(2+)</name>
        <dbReference type="ChEBI" id="CHEBI:18420"/>
    </cofactor>
</comment>
<dbReference type="InterPro" id="IPR000760">
    <property type="entry name" value="Inositol_monophosphatase-like"/>
</dbReference>
<keyword evidence="2" id="KW-0479">Metal-binding</keyword>
<protein>
    <submittedName>
        <fullName evidence="3">Inositol-1-monophosphatase</fullName>
    </submittedName>
</protein>
<dbReference type="GO" id="GO:0006020">
    <property type="term" value="P:inositol metabolic process"/>
    <property type="evidence" value="ECO:0007669"/>
    <property type="project" value="TreeGrafter"/>
</dbReference>
<comment type="similarity">
    <text evidence="1">Belongs to the inositol monophosphatase superfamily.</text>
</comment>
<dbReference type="EMBL" id="JH611193">
    <property type="protein sequence ID" value="EJP72416.1"/>
    <property type="molecule type" value="Genomic_DNA"/>
</dbReference>
<dbReference type="Pfam" id="PF00459">
    <property type="entry name" value="Inositol_P"/>
    <property type="match status" value="1"/>
</dbReference>
<dbReference type="SUPFAM" id="SSF56655">
    <property type="entry name" value="Carbohydrate phosphatase"/>
    <property type="match status" value="1"/>
</dbReference>
<proteinExistence type="inferred from homology"/>
<dbReference type="GO" id="GO:0008934">
    <property type="term" value="F:inositol monophosphate 1-phosphatase activity"/>
    <property type="evidence" value="ECO:0007669"/>
    <property type="project" value="TreeGrafter"/>
</dbReference>
<dbReference type="Gene3D" id="3.30.540.10">
    <property type="entry name" value="Fructose-1,6-Bisphosphatase, subunit A, domain 1"/>
    <property type="match status" value="1"/>
</dbReference>
<reference evidence="3 4" key="1">
    <citation type="journal article" date="2012" name="ISME J.">
        <title>Genomic insights to SAR86, an abundant and uncultivated marine bacterial lineage.</title>
        <authorList>
            <person name="Dupont C.L."/>
            <person name="Rusch D.B."/>
            <person name="Yooseph S."/>
            <person name="Lombardo M.J."/>
            <person name="Richter R.A."/>
            <person name="Valas R."/>
            <person name="Novotny M."/>
            <person name="Yee-Greenbaum J."/>
            <person name="Selengut J.D."/>
            <person name="Haft D.H."/>
            <person name="Halpern A.L."/>
            <person name="Lasken R.S."/>
            <person name="Nealson K."/>
            <person name="Friedman R."/>
            <person name="Venter J.C."/>
        </authorList>
    </citation>
    <scope>NUCLEOTIDE SEQUENCE [LARGE SCALE GENOMIC DNA]</scope>
</reference>
<name>J5KHF4_9GAMM</name>
<evidence type="ECO:0000256" key="2">
    <source>
        <dbReference type="PIRSR" id="PIRSR600760-2"/>
    </source>
</evidence>
<dbReference type="Gene3D" id="3.40.190.80">
    <property type="match status" value="1"/>
</dbReference>
<evidence type="ECO:0000313" key="3">
    <source>
        <dbReference type="EMBL" id="EJP72416.1"/>
    </source>
</evidence>
<dbReference type="Proteomes" id="UP000010116">
    <property type="component" value="Unassembled WGS sequence"/>
</dbReference>
<feature type="binding site" evidence="2">
    <location>
        <position position="84"/>
    </location>
    <ligand>
        <name>Mg(2+)</name>
        <dbReference type="ChEBI" id="CHEBI:18420"/>
        <label>1</label>
        <note>catalytic</note>
    </ligand>
</feature>
<feature type="binding site" evidence="2">
    <location>
        <position position="86"/>
    </location>
    <ligand>
        <name>Mg(2+)</name>
        <dbReference type="ChEBI" id="CHEBI:18420"/>
        <label>1</label>
        <note>catalytic</note>
    </ligand>
</feature>
<organism evidence="3 4">
    <name type="scientific">SAR86 cluster bacterium SAR86B</name>
    <dbReference type="NCBI Taxonomy" id="1123867"/>
    <lineage>
        <taxon>Bacteria</taxon>
        <taxon>Pseudomonadati</taxon>
        <taxon>Pseudomonadota</taxon>
        <taxon>Gammaproteobacteria</taxon>
        <taxon>SAR86 cluster</taxon>
    </lineage>
</organism>
<evidence type="ECO:0000256" key="1">
    <source>
        <dbReference type="ARBA" id="ARBA00009759"/>
    </source>
</evidence>
<dbReference type="PRINTS" id="PR00377">
    <property type="entry name" value="IMPHPHTASES"/>
</dbReference>